<keyword evidence="6 10" id="KW-0812">Transmembrane</keyword>
<feature type="transmembrane region" description="Helical" evidence="10">
    <location>
        <begin position="12"/>
        <end position="32"/>
    </location>
</feature>
<evidence type="ECO:0000256" key="2">
    <source>
        <dbReference type="ARBA" id="ARBA00004377"/>
    </source>
</evidence>
<dbReference type="Pfam" id="PF12019">
    <property type="entry name" value="GspH"/>
    <property type="match status" value="1"/>
</dbReference>
<dbReference type="GO" id="GO:0005886">
    <property type="term" value="C:plasma membrane"/>
    <property type="evidence" value="ECO:0007669"/>
    <property type="project" value="UniProtKB-SubCell"/>
</dbReference>
<reference evidence="12 13" key="1">
    <citation type="submission" date="2016-12" db="EMBL/GenBank/DDBJ databases">
        <title>The whole genome sequencing and assembly of Bacillus cohnii DSM 6307T strain.</title>
        <authorList>
            <person name="Lee Y.-J."/>
            <person name="Yi H."/>
            <person name="Bahn Y.-S."/>
            <person name="Kim J.F."/>
            <person name="Lee D.-W."/>
        </authorList>
    </citation>
    <scope>NUCLEOTIDE SEQUENCE [LARGE SCALE GENOMIC DNA]</scope>
    <source>
        <strain evidence="12 13">DSM 6307</strain>
    </source>
</reference>
<dbReference type="NCBIfam" id="TIGR02532">
    <property type="entry name" value="IV_pilin_GFxxxE"/>
    <property type="match status" value="1"/>
</dbReference>
<keyword evidence="9" id="KW-0178">Competence</keyword>
<dbReference type="SUPFAM" id="SSF54523">
    <property type="entry name" value="Pili subunits"/>
    <property type="match status" value="1"/>
</dbReference>
<evidence type="ECO:0000256" key="4">
    <source>
        <dbReference type="ARBA" id="ARBA00022481"/>
    </source>
</evidence>
<evidence type="ECO:0000256" key="10">
    <source>
        <dbReference type="SAM" id="Phobius"/>
    </source>
</evidence>
<keyword evidence="8 10" id="KW-0472">Membrane</keyword>
<evidence type="ECO:0000259" key="11">
    <source>
        <dbReference type="Pfam" id="PF12019"/>
    </source>
</evidence>
<organism evidence="12 13">
    <name type="scientific">Sutcliffiella cohnii</name>
    <dbReference type="NCBI Taxonomy" id="33932"/>
    <lineage>
        <taxon>Bacteria</taxon>
        <taxon>Bacillati</taxon>
        <taxon>Bacillota</taxon>
        <taxon>Bacilli</taxon>
        <taxon>Bacillales</taxon>
        <taxon>Bacillaceae</taxon>
        <taxon>Sutcliffiella</taxon>
    </lineage>
</organism>
<dbReference type="RefSeq" id="WP_066419802.1">
    <property type="nucleotide sequence ID" value="NZ_CP018866.1"/>
</dbReference>
<evidence type="ECO:0000313" key="12">
    <source>
        <dbReference type="EMBL" id="AST92526.1"/>
    </source>
</evidence>
<dbReference type="GO" id="GO:0009986">
    <property type="term" value="C:cell surface"/>
    <property type="evidence" value="ECO:0007669"/>
    <property type="project" value="UniProtKB-SubCell"/>
</dbReference>
<accession>A0A223KSU4</accession>
<evidence type="ECO:0000256" key="8">
    <source>
        <dbReference type="ARBA" id="ARBA00023136"/>
    </source>
</evidence>
<dbReference type="STRING" id="1314751.GCA_001591425_03865"/>
<dbReference type="GO" id="GO:0030420">
    <property type="term" value="P:establishment of competence for transformation"/>
    <property type="evidence" value="ECO:0007669"/>
    <property type="project" value="UniProtKB-KW"/>
</dbReference>
<dbReference type="GO" id="GO:0015627">
    <property type="term" value="C:type II protein secretion system complex"/>
    <property type="evidence" value="ECO:0007669"/>
    <property type="project" value="InterPro"/>
</dbReference>
<dbReference type="Proteomes" id="UP000215224">
    <property type="component" value="Chromosome"/>
</dbReference>
<evidence type="ECO:0000256" key="1">
    <source>
        <dbReference type="ARBA" id="ARBA00004241"/>
    </source>
</evidence>
<dbReference type="EMBL" id="CP018866">
    <property type="protein sequence ID" value="AST92526.1"/>
    <property type="molecule type" value="Genomic_DNA"/>
</dbReference>
<evidence type="ECO:0000256" key="5">
    <source>
        <dbReference type="ARBA" id="ARBA00022519"/>
    </source>
</evidence>
<keyword evidence="5" id="KW-0997">Cell inner membrane</keyword>
<dbReference type="GO" id="GO:0015628">
    <property type="term" value="P:protein secretion by the type II secretion system"/>
    <property type="evidence" value="ECO:0007669"/>
    <property type="project" value="InterPro"/>
</dbReference>
<gene>
    <name evidence="12" type="ORF">BC6307_15120</name>
</gene>
<keyword evidence="4" id="KW-0488">Methylation</keyword>
<dbReference type="AlphaFoldDB" id="A0A223KSU4"/>
<keyword evidence="3" id="KW-1003">Cell membrane</keyword>
<dbReference type="InterPro" id="IPR022346">
    <property type="entry name" value="T2SS_GspH"/>
</dbReference>
<protein>
    <recommendedName>
        <fullName evidence="11">General secretion pathway GspH domain-containing protein</fullName>
    </recommendedName>
</protein>
<keyword evidence="7 10" id="KW-1133">Transmembrane helix</keyword>
<comment type="subcellular location">
    <subcellularLocation>
        <location evidence="2">Cell inner membrane</location>
        <topology evidence="2">Single-pass membrane protein</topology>
    </subcellularLocation>
    <subcellularLocation>
        <location evidence="1">Cell surface</location>
    </subcellularLocation>
</comment>
<proteinExistence type="predicted"/>
<name>A0A223KSU4_9BACI</name>
<dbReference type="NCBIfam" id="NF040982">
    <property type="entry name" value="ComGD"/>
    <property type="match status" value="1"/>
</dbReference>
<dbReference type="PIRSF" id="PIRSF021292">
    <property type="entry name" value="Competence_ComGD"/>
    <property type="match status" value="1"/>
</dbReference>
<feature type="domain" description="General secretion pathway GspH" evidence="11">
    <location>
        <begin position="48"/>
        <end position="136"/>
    </location>
</feature>
<evidence type="ECO:0000256" key="7">
    <source>
        <dbReference type="ARBA" id="ARBA00022989"/>
    </source>
</evidence>
<sequence length="150" mass="17338">MRIYLRGQDGFTFLESLLVLSIVTVIISISIVKLSPVKERQIMTHFIQQLTDDLLYAQQYAMSSNQSVRVIFFPSDYYYRIVGTKTPTELVNRKYDPAIEIRSWTIGNTITFTRTGTISSSGTYAISYKGRERYSLVFQIGFGRFYVQKL</sequence>
<evidence type="ECO:0000313" key="13">
    <source>
        <dbReference type="Proteomes" id="UP000215224"/>
    </source>
</evidence>
<evidence type="ECO:0000256" key="3">
    <source>
        <dbReference type="ARBA" id="ARBA00022475"/>
    </source>
</evidence>
<evidence type="ECO:0000256" key="6">
    <source>
        <dbReference type="ARBA" id="ARBA00022692"/>
    </source>
</evidence>
<dbReference type="InterPro" id="IPR016785">
    <property type="entry name" value="ComGD"/>
</dbReference>
<dbReference type="KEGG" id="bcoh:BC6307_15120"/>
<keyword evidence="13" id="KW-1185">Reference proteome</keyword>
<dbReference type="InterPro" id="IPR012902">
    <property type="entry name" value="N_methyl_site"/>
</dbReference>
<evidence type="ECO:0000256" key="9">
    <source>
        <dbReference type="ARBA" id="ARBA00023287"/>
    </source>
</evidence>
<dbReference type="InterPro" id="IPR045584">
    <property type="entry name" value="Pilin-like"/>
</dbReference>